<sequence length="133" mass="15305">MFLKEPSSCETDSPLLYLDEIQVDLYKLFSLFYSGIGIIQRDAPAESEEKDTEAILRLENNVKEIIGHFITTKERLLKRVAALEAHPKEKEDLSPLVEETRRLDAILSSKISELKKDLPFFRDHVTQLINEMG</sequence>
<protein>
    <submittedName>
        <fullName evidence="1">Uncharacterized protein</fullName>
    </submittedName>
</protein>
<keyword evidence="2" id="KW-1185">Reference proteome</keyword>
<gene>
    <name evidence="1" type="ORF">NEDG_01037</name>
</gene>
<dbReference type="GeneID" id="93647387"/>
<evidence type="ECO:0000313" key="1">
    <source>
        <dbReference type="EMBL" id="OAG28898.1"/>
    </source>
</evidence>
<comment type="caution">
    <text evidence="1">The sequence shown here is derived from an EMBL/GenBank/DDBJ whole genome shotgun (WGS) entry which is preliminary data.</text>
</comment>
<dbReference type="RefSeq" id="XP_067543643.1">
    <property type="nucleotide sequence ID" value="XM_067688455.1"/>
</dbReference>
<evidence type="ECO:0000313" key="2">
    <source>
        <dbReference type="Proteomes" id="UP000185944"/>
    </source>
</evidence>
<name>A0A177EAS8_9MICR</name>
<dbReference type="OrthoDB" id="2187963at2759"/>
<organism evidence="1 2">
    <name type="scientific">Nematocida displodere</name>
    <dbReference type="NCBI Taxonomy" id="1805483"/>
    <lineage>
        <taxon>Eukaryota</taxon>
        <taxon>Fungi</taxon>
        <taxon>Fungi incertae sedis</taxon>
        <taxon>Microsporidia</taxon>
        <taxon>Nematocida</taxon>
    </lineage>
</organism>
<dbReference type="EMBL" id="LTDL01000042">
    <property type="protein sequence ID" value="OAG28898.1"/>
    <property type="molecule type" value="Genomic_DNA"/>
</dbReference>
<proteinExistence type="predicted"/>
<accession>A0A177EAS8</accession>
<reference evidence="1 2" key="1">
    <citation type="submission" date="2016-02" db="EMBL/GenBank/DDBJ databases">
        <title>Discovery of a natural microsporidian pathogen with a broad tissue tropism in Caenorhabditis elegans.</title>
        <authorList>
            <person name="Luallen R.J."/>
            <person name="Reinke A.W."/>
            <person name="Tong L."/>
            <person name="Botts M.R."/>
            <person name="Felix M.-A."/>
            <person name="Troemel E.R."/>
        </authorList>
    </citation>
    <scope>NUCLEOTIDE SEQUENCE [LARGE SCALE GENOMIC DNA]</scope>
    <source>
        <strain evidence="1 2">JUm2807</strain>
    </source>
</reference>
<dbReference type="VEuPathDB" id="MicrosporidiaDB:NEDG_01037"/>
<dbReference type="Proteomes" id="UP000185944">
    <property type="component" value="Unassembled WGS sequence"/>
</dbReference>
<dbReference type="AlphaFoldDB" id="A0A177EAS8"/>